<dbReference type="EMBL" id="JACJIQ010000008">
    <property type="protein sequence ID" value="MBA9077541.1"/>
    <property type="molecule type" value="Genomic_DNA"/>
</dbReference>
<sequence length="32" mass="3603">MIRHTCKTIQPSADASIAPAADYQINYLLFCF</sequence>
<evidence type="ECO:0000313" key="2">
    <source>
        <dbReference type="Proteomes" id="UP000563094"/>
    </source>
</evidence>
<accession>A0A839GUT0</accession>
<keyword evidence="2" id="KW-1185">Reference proteome</keyword>
<organism evidence="1 2">
    <name type="scientific">Rufibacter quisquiliarum</name>
    <dbReference type="NCBI Taxonomy" id="1549639"/>
    <lineage>
        <taxon>Bacteria</taxon>
        <taxon>Pseudomonadati</taxon>
        <taxon>Bacteroidota</taxon>
        <taxon>Cytophagia</taxon>
        <taxon>Cytophagales</taxon>
        <taxon>Hymenobacteraceae</taxon>
        <taxon>Rufibacter</taxon>
    </lineage>
</organism>
<gene>
    <name evidence="1" type="ORF">FHS90_002259</name>
</gene>
<evidence type="ECO:0000313" key="1">
    <source>
        <dbReference type="EMBL" id="MBA9077541.1"/>
    </source>
</evidence>
<reference evidence="1 2" key="1">
    <citation type="submission" date="2020-08" db="EMBL/GenBank/DDBJ databases">
        <title>Genomic Encyclopedia of Type Strains, Phase IV (KMG-IV): sequencing the most valuable type-strain genomes for metagenomic binning, comparative biology and taxonomic classification.</title>
        <authorList>
            <person name="Goeker M."/>
        </authorList>
    </citation>
    <scope>NUCLEOTIDE SEQUENCE [LARGE SCALE GENOMIC DNA]</scope>
    <source>
        <strain evidence="1 2">DSM 29854</strain>
    </source>
</reference>
<dbReference type="AlphaFoldDB" id="A0A839GUT0"/>
<protein>
    <submittedName>
        <fullName evidence="1">Uncharacterized protein</fullName>
    </submittedName>
</protein>
<proteinExistence type="predicted"/>
<name>A0A839GUT0_9BACT</name>
<dbReference type="Proteomes" id="UP000563094">
    <property type="component" value="Unassembled WGS sequence"/>
</dbReference>
<comment type="caution">
    <text evidence="1">The sequence shown here is derived from an EMBL/GenBank/DDBJ whole genome shotgun (WGS) entry which is preliminary data.</text>
</comment>